<dbReference type="InterPro" id="IPR001810">
    <property type="entry name" value="F-box_dom"/>
</dbReference>
<keyword evidence="4" id="KW-1185">Reference proteome</keyword>
<dbReference type="CDD" id="cd09917">
    <property type="entry name" value="F-box_SF"/>
    <property type="match status" value="1"/>
</dbReference>
<dbReference type="Proteomes" id="UP000308730">
    <property type="component" value="Unassembled WGS sequence"/>
</dbReference>
<accession>A0A4S4MNS9</accession>
<evidence type="ECO:0000256" key="1">
    <source>
        <dbReference type="SAM" id="MobiDB-lite"/>
    </source>
</evidence>
<comment type="caution">
    <text evidence="3">The sequence shown here is derived from an EMBL/GenBank/DDBJ whole genome shotgun (WGS) entry which is preliminary data.</text>
</comment>
<feature type="region of interest" description="Disordered" evidence="1">
    <location>
        <begin position="485"/>
        <end position="566"/>
    </location>
</feature>
<evidence type="ECO:0000259" key="2">
    <source>
        <dbReference type="PROSITE" id="PS50181"/>
    </source>
</evidence>
<dbReference type="OrthoDB" id="3202382at2759"/>
<dbReference type="SUPFAM" id="SSF81383">
    <property type="entry name" value="F-box domain"/>
    <property type="match status" value="1"/>
</dbReference>
<evidence type="ECO:0000313" key="3">
    <source>
        <dbReference type="EMBL" id="THH27335.1"/>
    </source>
</evidence>
<dbReference type="Pfam" id="PF12937">
    <property type="entry name" value="F-box-like"/>
    <property type="match status" value="1"/>
</dbReference>
<name>A0A4S4MNS9_9APHY</name>
<reference evidence="3 4" key="1">
    <citation type="submission" date="2019-02" db="EMBL/GenBank/DDBJ databases">
        <title>Genome sequencing of the rare red list fungi Antrodiella citrinella (Flaviporus citrinellus).</title>
        <authorList>
            <person name="Buettner E."/>
            <person name="Kellner H."/>
        </authorList>
    </citation>
    <scope>NUCLEOTIDE SEQUENCE [LARGE SCALE GENOMIC DNA]</scope>
    <source>
        <strain evidence="3 4">DSM 108506</strain>
    </source>
</reference>
<dbReference type="AlphaFoldDB" id="A0A4S4MNS9"/>
<evidence type="ECO:0000313" key="4">
    <source>
        <dbReference type="Proteomes" id="UP000308730"/>
    </source>
</evidence>
<sequence length="742" mass="82972">MPTYAAGRIMSFAERLSLQSLPYDLLLNIAQTLSVRDIQALQLTCKALHEFMTTRPVYRHLAVALLRRCRAVPVAGFQRIPDLTTTQLISAVHRAARIEHAWATGTPKPSKLSPYTDSPGLKPENKPWYKIISSPPNEEVDWLSPVTSSYTLCATRSGKVVCWDIYRDVCVAEWNPNERWELWKCRVEFDIRTVYISMAKTLHKSEDDRLMEFILMKLEFPESSLNDEDEPPASPTFSKLTTFRTSGVVMNVFLLDPAARLLSVFVWVRPNSIGLYVLLDWDKPEYIFVDTGIECTTTSNWSCILHEDQIVIHSEESDVAHQYFYPIEVLRKLLQPSSISGSWGPTISAYLAPIRTLYRKFTFPSGQFPRQPPFHTINVNGNNINIAFAALQAVINGGGPAGAAPPIPFHPPLNVNNPNPFPGPWYPESAHFVRQWWPTLQKIPRLSCTVILLADHDPITHRTRYVLAQHYFRVPLSQKDYNEALLQPPKGDLDTPEEGSSGGSDRGSGSTAVSEGEGAPLALPKSDNEGDADDGSEPSTRSHPDDTEVDDEEDDAASDTDSDSSDADDALRIWYVSKPFEVACVYEGEEQEDDPQLIERPRPLMAVDFGHAVWVEYCDEPPTPVPPLVQLVDINGVQHVQITTAGVPAEPEITEAKRLRFVSFPAVDAEEPTDDDNEEDGKGKERADKKKGKRRPVEGVVRTLEIPTELNLDSVETINIDQSQGAVILSVKEGKIFILCYE</sequence>
<dbReference type="EMBL" id="SGPM01000260">
    <property type="protein sequence ID" value="THH27335.1"/>
    <property type="molecule type" value="Genomic_DNA"/>
</dbReference>
<dbReference type="PROSITE" id="PS50181">
    <property type="entry name" value="FBOX"/>
    <property type="match status" value="1"/>
</dbReference>
<protein>
    <recommendedName>
        <fullName evidence="2">F-box domain-containing protein</fullName>
    </recommendedName>
</protein>
<dbReference type="InterPro" id="IPR036047">
    <property type="entry name" value="F-box-like_dom_sf"/>
</dbReference>
<proteinExistence type="predicted"/>
<feature type="compositionally biased region" description="Acidic residues" evidence="1">
    <location>
        <begin position="668"/>
        <end position="679"/>
    </location>
</feature>
<feature type="region of interest" description="Disordered" evidence="1">
    <location>
        <begin position="665"/>
        <end position="695"/>
    </location>
</feature>
<feature type="compositionally biased region" description="Acidic residues" evidence="1">
    <location>
        <begin position="547"/>
        <end position="566"/>
    </location>
</feature>
<organism evidence="3 4">
    <name type="scientific">Antrodiella citrinella</name>
    <dbReference type="NCBI Taxonomy" id="2447956"/>
    <lineage>
        <taxon>Eukaryota</taxon>
        <taxon>Fungi</taxon>
        <taxon>Dikarya</taxon>
        <taxon>Basidiomycota</taxon>
        <taxon>Agaricomycotina</taxon>
        <taxon>Agaricomycetes</taxon>
        <taxon>Polyporales</taxon>
        <taxon>Steccherinaceae</taxon>
        <taxon>Antrodiella</taxon>
    </lineage>
</organism>
<gene>
    <name evidence="3" type="ORF">EUX98_g6855</name>
</gene>
<feature type="domain" description="F-box" evidence="2">
    <location>
        <begin position="15"/>
        <end position="61"/>
    </location>
</feature>